<comment type="similarity">
    <text evidence="1">Belongs to the ABC transporter superfamily.</text>
</comment>
<dbReference type="EMBL" id="JACHMI010000001">
    <property type="protein sequence ID" value="MBB6550504.1"/>
    <property type="molecule type" value="Genomic_DNA"/>
</dbReference>
<feature type="domain" description="ABC transporter" evidence="5">
    <location>
        <begin position="2"/>
        <end position="227"/>
    </location>
</feature>
<keyword evidence="3" id="KW-0547">Nucleotide-binding</keyword>
<evidence type="ECO:0000256" key="1">
    <source>
        <dbReference type="ARBA" id="ARBA00005417"/>
    </source>
</evidence>
<dbReference type="PANTHER" id="PTHR43335:SF4">
    <property type="entry name" value="ABC TRANSPORTER, ATP-BINDING PROTEIN"/>
    <property type="match status" value="1"/>
</dbReference>
<organism evidence="6 7">
    <name type="scientific">Nonomuraea rubra</name>
    <dbReference type="NCBI Taxonomy" id="46180"/>
    <lineage>
        <taxon>Bacteria</taxon>
        <taxon>Bacillati</taxon>
        <taxon>Actinomycetota</taxon>
        <taxon>Actinomycetes</taxon>
        <taxon>Streptosporangiales</taxon>
        <taxon>Streptosporangiaceae</taxon>
        <taxon>Nonomuraea</taxon>
    </lineage>
</organism>
<dbReference type="Gene3D" id="3.40.50.300">
    <property type="entry name" value="P-loop containing nucleotide triphosphate hydrolases"/>
    <property type="match status" value="1"/>
</dbReference>
<protein>
    <submittedName>
        <fullName evidence="6">ABC-2 type transport system ATP-binding protein</fullName>
    </submittedName>
</protein>
<accession>A0A7X0NW30</accession>
<dbReference type="PROSITE" id="PS50893">
    <property type="entry name" value="ABC_TRANSPORTER_2"/>
    <property type="match status" value="1"/>
</dbReference>
<evidence type="ECO:0000256" key="2">
    <source>
        <dbReference type="ARBA" id="ARBA00022448"/>
    </source>
</evidence>
<dbReference type="InterPro" id="IPR003439">
    <property type="entry name" value="ABC_transporter-like_ATP-bd"/>
</dbReference>
<dbReference type="SMART" id="SM00382">
    <property type="entry name" value="AAA"/>
    <property type="match status" value="1"/>
</dbReference>
<evidence type="ECO:0000256" key="4">
    <source>
        <dbReference type="ARBA" id="ARBA00022840"/>
    </source>
</evidence>
<keyword evidence="2" id="KW-0813">Transport</keyword>
<keyword evidence="7" id="KW-1185">Reference proteome</keyword>
<dbReference type="Proteomes" id="UP000565579">
    <property type="component" value="Unassembled WGS sequence"/>
</dbReference>
<dbReference type="PANTHER" id="PTHR43335">
    <property type="entry name" value="ABC TRANSPORTER, ATP-BINDING PROTEIN"/>
    <property type="match status" value="1"/>
</dbReference>
<dbReference type="InterPro" id="IPR027417">
    <property type="entry name" value="P-loop_NTPase"/>
</dbReference>
<gene>
    <name evidence="6" type="ORF">HD593_005299</name>
</gene>
<dbReference type="AlphaFoldDB" id="A0A7X0NW30"/>
<keyword evidence="4 6" id="KW-0067">ATP-binding</keyword>
<dbReference type="GO" id="GO:0016887">
    <property type="term" value="F:ATP hydrolysis activity"/>
    <property type="evidence" value="ECO:0007669"/>
    <property type="project" value="InterPro"/>
</dbReference>
<comment type="caution">
    <text evidence="6">The sequence shown here is derived from an EMBL/GenBank/DDBJ whole genome shotgun (WGS) entry which is preliminary data.</text>
</comment>
<proteinExistence type="inferred from homology"/>
<dbReference type="GO" id="GO:0005524">
    <property type="term" value="F:ATP binding"/>
    <property type="evidence" value="ECO:0007669"/>
    <property type="project" value="UniProtKB-KW"/>
</dbReference>
<dbReference type="Pfam" id="PF00005">
    <property type="entry name" value="ABC_tran"/>
    <property type="match status" value="1"/>
</dbReference>
<name>A0A7X0NW30_9ACTN</name>
<reference evidence="6 7" key="1">
    <citation type="submission" date="2020-08" db="EMBL/GenBank/DDBJ databases">
        <title>Sequencing the genomes of 1000 actinobacteria strains.</title>
        <authorList>
            <person name="Klenk H.-P."/>
        </authorList>
    </citation>
    <scope>NUCLEOTIDE SEQUENCE [LARGE SCALE GENOMIC DNA]</scope>
    <source>
        <strain evidence="6 7">DSM 43768</strain>
    </source>
</reference>
<dbReference type="SUPFAM" id="SSF52540">
    <property type="entry name" value="P-loop containing nucleoside triphosphate hydrolases"/>
    <property type="match status" value="1"/>
</dbReference>
<dbReference type="RefSeq" id="WP_185104765.1">
    <property type="nucleotide sequence ID" value="NZ_JACHMI010000001.1"/>
</dbReference>
<evidence type="ECO:0000256" key="3">
    <source>
        <dbReference type="ARBA" id="ARBA00022741"/>
    </source>
</evidence>
<sequence length="234" mass="24491">MIEITGLTKSHRGKPAIQDVTFSAAPGRVTGFLGPNGAGKSSTLRILLGLDRAGAGTALIGGRPYRELCHPLRTVGSLLEGSGAHRSRTARAHLSWVARSNGIPLSRVEEVLEETGLAHAARKRVGTFSLGMGQRLGMAAALLGRPEVLVLDEPVNGLDPDGIRWIRHLLRSHAADGHTVLLSSHLMSEMAETADDLVVISAGRVVTAGPLAEVTAGYPSLEAAFFALTTGSLS</sequence>
<evidence type="ECO:0000313" key="7">
    <source>
        <dbReference type="Proteomes" id="UP000565579"/>
    </source>
</evidence>
<evidence type="ECO:0000313" key="6">
    <source>
        <dbReference type="EMBL" id="MBB6550504.1"/>
    </source>
</evidence>
<dbReference type="InterPro" id="IPR003593">
    <property type="entry name" value="AAA+_ATPase"/>
</dbReference>
<evidence type="ECO:0000259" key="5">
    <source>
        <dbReference type="PROSITE" id="PS50893"/>
    </source>
</evidence>